<comment type="caution">
    <text evidence="1">The sequence shown here is derived from an EMBL/GenBank/DDBJ whole genome shotgun (WGS) entry which is preliminary data.</text>
</comment>
<sequence>MIYFNNYKVRMFLINNKFVFTVRENPILSGKHDLVFHCRNRGRVKFGIGDNKYIKNVY</sequence>
<dbReference type="EMBL" id="BARU01017650">
    <property type="protein sequence ID" value="GAH61527.1"/>
    <property type="molecule type" value="Genomic_DNA"/>
</dbReference>
<reference evidence="1" key="1">
    <citation type="journal article" date="2014" name="Front. Microbiol.">
        <title>High frequency of phylogenetically diverse reductive dehalogenase-homologous genes in deep subseafloor sedimentary metagenomes.</title>
        <authorList>
            <person name="Kawai M."/>
            <person name="Futagami T."/>
            <person name="Toyoda A."/>
            <person name="Takaki Y."/>
            <person name="Nishi S."/>
            <person name="Hori S."/>
            <person name="Arai W."/>
            <person name="Tsubouchi T."/>
            <person name="Morono Y."/>
            <person name="Uchiyama I."/>
            <person name="Ito T."/>
            <person name="Fujiyama A."/>
            <person name="Inagaki F."/>
            <person name="Takami H."/>
        </authorList>
    </citation>
    <scope>NUCLEOTIDE SEQUENCE</scope>
    <source>
        <strain evidence="1">Expedition CK06-06</strain>
    </source>
</reference>
<name>X1GWK3_9ZZZZ</name>
<accession>X1GWK3</accession>
<proteinExistence type="predicted"/>
<protein>
    <submittedName>
        <fullName evidence="1">Uncharacterized protein</fullName>
    </submittedName>
</protein>
<evidence type="ECO:0000313" key="1">
    <source>
        <dbReference type="EMBL" id="GAH61527.1"/>
    </source>
</evidence>
<organism evidence="1">
    <name type="scientific">marine sediment metagenome</name>
    <dbReference type="NCBI Taxonomy" id="412755"/>
    <lineage>
        <taxon>unclassified sequences</taxon>
        <taxon>metagenomes</taxon>
        <taxon>ecological metagenomes</taxon>
    </lineage>
</organism>
<dbReference type="AlphaFoldDB" id="X1GWK3"/>
<gene>
    <name evidence="1" type="ORF">S03H2_29253</name>
</gene>